<dbReference type="Proteomes" id="UP000199109">
    <property type="component" value="Unassembled WGS sequence"/>
</dbReference>
<keyword evidence="1" id="KW-0472">Membrane</keyword>
<reference evidence="2 3" key="1">
    <citation type="submission" date="2016-10" db="EMBL/GenBank/DDBJ databases">
        <authorList>
            <person name="de Groot N.N."/>
        </authorList>
    </citation>
    <scope>NUCLEOTIDE SEQUENCE [LARGE SCALE GENOMIC DNA]</scope>
    <source>
        <strain evidence="2 3">DSM 23421</strain>
    </source>
</reference>
<dbReference type="STRING" id="641691.SAMN05421636_10831"/>
<name>A0A1G7G9H5_9FLAO</name>
<keyword evidence="1" id="KW-1133">Transmembrane helix</keyword>
<evidence type="ECO:0000256" key="1">
    <source>
        <dbReference type="SAM" id="Phobius"/>
    </source>
</evidence>
<evidence type="ECO:0000313" key="3">
    <source>
        <dbReference type="Proteomes" id="UP000199109"/>
    </source>
</evidence>
<gene>
    <name evidence="2" type="ORF">SAMN05421636_10831</name>
</gene>
<organism evidence="2 3">
    <name type="scientific">Pricia antarctica</name>
    <dbReference type="NCBI Taxonomy" id="641691"/>
    <lineage>
        <taxon>Bacteria</taxon>
        <taxon>Pseudomonadati</taxon>
        <taxon>Bacteroidota</taxon>
        <taxon>Flavobacteriia</taxon>
        <taxon>Flavobacteriales</taxon>
        <taxon>Flavobacteriaceae</taxon>
        <taxon>Pricia</taxon>
    </lineage>
</organism>
<protein>
    <submittedName>
        <fullName evidence="2">Uncharacterized protein</fullName>
    </submittedName>
</protein>
<feature type="transmembrane region" description="Helical" evidence="1">
    <location>
        <begin position="21"/>
        <end position="39"/>
    </location>
</feature>
<accession>A0A1G7G9H5</accession>
<evidence type="ECO:0000313" key="2">
    <source>
        <dbReference type="EMBL" id="SDE84786.1"/>
    </source>
</evidence>
<dbReference type="AlphaFoldDB" id="A0A1G7G9H5"/>
<keyword evidence="3" id="KW-1185">Reference proteome</keyword>
<sequence length="110" mass="13167">MENAFWEADELKYQNMIKKSSVLIIVMLISIGFGVGIYLQDVKHQESTTAYRQANRYNIQRFKAVERFTHQMNSDNWRTMQDSIYKQLDTLIILRFRKEMDSLNDLQKKP</sequence>
<dbReference type="EMBL" id="FNAO01000008">
    <property type="protein sequence ID" value="SDE84786.1"/>
    <property type="molecule type" value="Genomic_DNA"/>
</dbReference>
<proteinExistence type="predicted"/>
<keyword evidence="1" id="KW-0812">Transmembrane</keyword>